<reference evidence="7" key="1">
    <citation type="submission" date="2020-10" db="EMBL/GenBank/DDBJ databases">
        <authorList>
            <person name="Gilroy R."/>
        </authorList>
    </citation>
    <scope>NUCLEOTIDE SEQUENCE</scope>
    <source>
        <strain evidence="7">23406</strain>
    </source>
</reference>
<feature type="domain" description="Semialdehyde dehydrogenase NAD-binding" evidence="6">
    <location>
        <begin position="3"/>
        <end position="104"/>
    </location>
</feature>
<protein>
    <submittedName>
        <fullName evidence="7">N-acetyl-gamma-glutamyl-phosphate reductase</fullName>
        <ecNumber evidence="7">1.2.1.38</ecNumber>
    </submittedName>
</protein>
<dbReference type="PANTHER" id="PTHR32338:SF10">
    <property type="entry name" value="N-ACETYL-GAMMA-GLUTAMYL-PHOSPHATE REDUCTASE, CHLOROPLASTIC-RELATED"/>
    <property type="match status" value="1"/>
</dbReference>
<proteinExistence type="predicted"/>
<dbReference type="AlphaFoldDB" id="A0A9D1SXS5"/>
<dbReference type="Gene3D" id="3.40.50.720">
    <property type="entry name" value="NAD(P)-binding Rossmann-like Domain"/>
    <property type="match status" value="1"/>
</dbReference>
<sequence>MKKIFIDGKEGTTGLEIFHRLQGRAGIEIVTLPEHLRKDPDARREASLASDLTVLCLPDRAAAEAVKALEGSSARIIDASTAHRTAPGWVYGFAELNKRQAEAIAAAQRVANPGCHATGLIAALAPLVDKGEVDPSESISCFSLTGYSGGGKKMIAEYESEGRDVALQSPRIYALGQTHKHLPEMTHYCRLTSAPVFSPVVADFYRGMAVTVFLPGKAGRTPDAIADCLFKHYAAYPNIKVSMQDGAMLAANRYAGKDGLELVIGGTEGRVTVTALFDNLGKGASGAAVQNINLMLGFGQYEGLVL</sequence>
<keyword evidence="1" id="KW-0963">Cytoplasm</keyword>
<reference evidence="7" key="2">
    <citation type="journal article" date="2021" name="PeerJ">
        <title>Extensive microbial diversity within the chicken gut microbiome revealed by metagenomics and culture.</title>
        <authorList>
            <person name="Gilroy R."/>
            <person name="Ravi A."/>
            <person name="Getino M."/>
            <person name="Pursley I."/>
            <person name="Horton D.L."/>
            <person name="Alikhan N.F."/>
            <person name="Baker D."/>
            <person name="Gharbi K."/>
            <person name="Hall N."/>
            <person name="Watson M."/>
            <person name="Adriaenssens E.M."/>
            <person name="Foster-Nyarko E."/>
            <person name="Jarju S."/>
            <person name="Secka A."/>
            <person name="Antonio M."/>
            <person name="Oren A."/>
            <person name="Chaudhuri R.R."/>
            <person name="La Ragione R."/>
            <person name="Hildebrand F."/>
            <person name="Pallen M.J."/>
        </authorList>
    </citation>
    <scope>NUCLEOTIDE SEQUENCE</scope>
    <source>
        <strain evidence="7">23406</strain>
    </source>
</reference>
<dbReference type="GO" id="GO:0005737">
    <property type="term" value="C:cytoplasm"/>
    <property type="evidence" value="ECO:0007669"/>
    <property type="project" value="InterPro"/>
</dbReference>
<keyword evidence="5 7" id="KW-0560">Oxidoreductase</keyword>
<dbReference type="SUPFAM" id="SSF55347">
    <property type="entry name" value="Glyceraldehyde-3-phosphate dehydrogenase-like, C-terminal domain"/>
    <property type="match status" value="1"/>
</dbReference>
<dbReference type="GO" id="GO:0003942">
    <property type="term" value="F:N-acetyl-gamma-glutamyl-phosphate reductase activity"/>
    <property type="evidence" value="ECO:0007669"/>
    <property type="project" value="UniProtKB-EC"/>
</dbReference>
<name>A0A9D1SXS5_9FIRM</name>
<dbReference type="InterPro" id="IPR058924">
    <property type="entry name" value="AGPR_dimerisation_dom"/>
</dbReference>
<accession>A0A9D1SXS5</accession>
<dbReference type="Pfam" id="PF22698">
    <property type="entry name" value="Semialdhyde_dhC_1"/>
    <property type="match status" value="1"/>
</dbReference>
<evidence type="ECO:0000256" key="5">
    <source>
        <dbReference type="ARBA" id="ARBA00023002"/>
    </source>
</evidence>
<dbReference type="SUPFAM" id="SSF51735">
    <property type="entry name" value="NAD(P)-binding Rossmann-fold domains"/>
    <property type="match status" value="1"/>
</dbReference>
<dbReference type="InterPro" id="IPR050085">
    <property type="entry name" value="AGPR"/>
</dbReference>
<dbReference type="Pfam" id="PF01118">
    <property type="entry name" value="Semialdhyde_dh"/>
    <property type="match status" value="1"/>
</dbReference>
<evidence type="ECO:0000256" key="1">
    <source>
        <dbReference type="ARBA" id="ARBA00022490"/>
    </source>
</evidence>
<evidence type="ECO:0000259" key="6">
    <source>
        <dbReference type="SMART" id="SM00859"/>
    </source>
</evidence>
<evidence type="ECO:0000313" key="8">
    <source>
        <dbReference type="Proteomes" id="UP000886891"/>
    </source>
</evidence>
<organism evidence="7 8">
    <name type="scientific">Candidatus Stercoripulliclostridium merdipullorum</name>
    <dbReference type="NCBI Taxonomy" id="2840952"/>
    <lineage>
        <taxon>Bacteria</taxon>
        <taxon>Bacillati</taxon>
        <taxon>Bacillota</taxon>
        <taxon>Clostridia</taxon>
        <taxon>Eubacteriales</taxon>
        <taxon>Candidatus Stercoripulliclostridium</taxon>
    </lineage>
</organism>
<dbReference type="SMART" id="SM00859">
    <property type="entry name" value="Semialdhyde_dh"/>
    <property type="match status" value="1"/>
</dbReference>
<evidence type="ECO:0000256" key="4">
    <source>
        <dbReference type="ARBA" id="ARBA00022857"/>
    </source>
</evidence>
<comment type="caution">
    <text evidence="7">The sequence shown here is derived from an EMBL/GenBank/DDBJ whole genome shotgun (WGS) entry which is preliminary data.</text>
</comment>
<keyword evidence="4" id="KW-0521">NADP</keyword>
<dbReference type="NCBIfam" id="TIGR01851">
    <property type="entry name" value="argC_other"/>
    <property type="match status" value="1"/>
</dbReference>
<dbReference type="GO" id="GO:0051287">
    <property type="term" value="F:NAD binding"/>
    <property type="evidence" value="ECO:0007669"/>
    <property type="project" value="InterPro"/>
</dbReference>
<dbReference type="Gene3D" id="3.30.360.10">
    <property type="entry name" value="Dihydrodipicolinate Reductase, domain 2"/>
    <property type="match status" value="1"/>
</dbReference>
<evidence type="ECO:0000256" key="2">
    <source>
        <dbReference type="ARBA" id="ARBA00022571"/>
    </source>
</evidence>
<dbReference type="Proteomes" id="UP000886891">
    <property type="component" value="Unassembled WGS sequence"/>
</dbReference>
<evidence type="ECO:0000256" key="3">
    <source>
        <dbReference type="ARBA" id="ARBA00022605"/>
    </source>
</evidence>
<dbReference type="InterPro" id="IPR036291">
    <property type="entry name" value="NAD(P)-bd_dom_sf"/>
</dbReference>
<dbReference type="CDD" id="cd23935">
    <property type="entry name" value="AGPR_2_C"/>
    <property type="match status" value="1"/>
</dbReference>
<dbReference type="GO" id="GO:0006526">
    <property type="term" value="P:L-arginine biosynthetic process"/>
    <property type="evidence" value="ECO:0007669"/>
    <property type="project" value="UniProtKB-KW"/>
</dbReference>
<dbReference type="EMBL" id="DVOH01000024">
    <property type="protein sequence ID" value="HIV00177.1"/>
    <property type="molecule type" value="Genomic_DNA"/>
</dbReference>
<evidence type="ECO:0000313" key="7">
    <source>
        <dbReference type="EMBL" id="HIV00177.1"/>
    </source>
</evidence>
<keyword evidence="2" id="KW-0055">Arginine biosynthesis</keyword>
<dbReference type="InterPro" id="IPR000534">
    <property type="entry name" value="Semialdehyde_DH_NAD-bd"/>
</dbReference>
<keyword evidence="3" id="KW-0028">Amino-acid biosynthesis</keyword>
<dbReference type="InterPro" id="IPR010136">
    <property type="entry name" value="AGPR_type-2"/>
</dbReference>
<dbReference type="EC" id="1.2.1.38" evidence="7"/>
<gene>
    <name evidence="7" type="primary">argC</name>
    <name evidence="7" type="ORF">IAB14_03565</name>
</gene>
<dbReference type="PANTHER" id="PTHR32338">
    <property type="entry name" value="N-ACETYL-GAMMA-GLUTAMYL-PHOSPHATE REDUCTASE, CHLOROPLASTIC-RELATED-RELATED"/>
    <property type="match status" value="1"/>
</dbReference>